<proteinExistence type="inferred from homology"/>
<keyword evidence="5" id="KW-0812">Transmembrane</keyword>
<dbReference type="InterPro" id="IPR051795">
    <property type="entry name" value="Glycosyl_Hydrlase_43"/>
</dbReference>
<evidence type="ECO:0000313" key="6">
    <source>
        <dbReference type="EMBL" id="CAB4323495.1"/>
    </source>
</evidence>
<dbReference type="CDD" id="cd08999">
    <property type="entry name" value="GH43_ABN-like"/>
    <property type="match status" value="1"/>
</dbReference>
<keyword evidence="5" id="KW-0472">Membrane</keyword>
<dbReference type="Pfam" id="PF04616">
    <property type="entry name" value="Glyco_hydro_43"/>
    <property type="match status" value="1"/>
</dbReference>
<evidence type="ECO:0000256" key="2">
    <source>
        <dbReference type="ARBA" id="ARBA00022801"/>
    </source>
</evidence>
<keyword evidence="5" id="KW-1133">Transmembrane helix</keyword>
<dbReference type="PANTHER" id="PTHR42812:SF5">
    <property type="entry name" value="ENDO-ARABINASE"/>
    <property type="match status" value="1"/>
</dbReference>
<accession>A0A6J7KLF0</accession>
<protein>
    <submittedName>
        <fullName evidence="7">Unannotated protein</fullName>
    </submittedName>
</protein>
<evidence type="ECO:0000256" key="1">
    <source>
        <dbReference type="ARBA" id="ARBA00009865"/>
    </source>
</evidence>
<dbReference type="GO" id="GO:0004553">
    <property type="term" value="F:hydrolase activity, hydrolyzing O-glycosyl compounds"/>
    <property type="evidence" value="ECO:0007669"/>
    <property type="project" value="InterPro"/>
</dbReference>
<dbReference type="Gene3D" id="2.115.10.20">
    <property type="entry name" value="Glycosyl hydrolase domain, family 43"/>
    <property type="match status" value="1"/>
</dbReference>
<reference evidence="7" key="1">
    <citation type="submission" date="2020-05" db="EMBL/GenBank/DDBJ databases">
        <authorList>
            <person name="Chiriac C."/>
            <person name="Salcher M."/>
            <person name="Ghai R."/>
            <person name="Kavagutti S V."/>
        </authorList>
    </citation>
    <scope>NUCLEOTIDE SEQUENCE</scope>
</reference>
<dbReference type="AlphaFoldDB" id="A0A6J7KLF0"/>
<comment type="similarity">
    <text evidence="1">Belongs to the glycosyl hydrolase 43 family.</text>
</comment>
<dbReference type="InterPro" id="IPR023296">
    <property type="entry name" value="Glyco_hydro_beta-prop_sf"/>
</dbReference>
<name>A0A6J7KLF0_9ZZZZ</name>
<dbReference type="EMBL" id="CAEMXZ010000048">
    <property type="protein sequence ID" value="CAB4323495.1"/>
    <property type="molecule type" value="Genomic_DNA"/>
</dbReference>
<feature type="transmembrane region" description="Helical" evidence="5">
    <location>
        <begin position="28"/>
        <end position="46"/>
    </location>
</feature>
<evidence type="ECO:0000256" key="5">
    <source>
        <dbReference type="SAM" id="Phobius"/>
    </source>
</evidence>
<evidence type="ECO:0000256" key="3">
    <source>
        <dbReference type="ARBA" id="ARBA00023295"/>
    </source>
</evidence>
<evidence type="ECO:0000313" key="7">
    <source>
        <dbReference type="EMBL" id="CAB4955633.1"/>
    </source>
</evidence>
<dbReference type="SUPFAM" id="SSF75005">
    <property type="entry name" value="Arabinanase/levansucrase/invertase"/>
    <property type="match status" value="1"/>
</dbReference>
<dbReference type="InterPro" id="IPR006710">
    <property type="entry name" value="Glyco_hydro_43"/>
</dbReference>
<dbReference type="EMBL" id="CAFBNC010000163">
    <property type="protein sequence ID" value="CAB4955633.1"/>
    <property type="molecule type" value="Genomic_DNA"/>
</dbReference>
<evidence type="ECO:0000256" key="4">
    <source>
        <dbReference type="SAM" id="MobiDB-lite"/>
    </source>
</evidence>
<dbReference type="GO" id="GO:0005975">
    <property type="term" value="P:carbohydrate metabolic process"/>
    <property type="evidence" value="ECO:0007669"/>
    <property type="project" value="InterPro"/>
</dbReference>
<organism evidence="7">
    <name type="scientific">freshwater metagenome</name>
    <dbReference type="NCBI Taxonomy" id="449393"/>
    <lineage>
        <taxon>unclassified sequences</taxon>
        <taxon>metagenomes</taxon>
        <taxon>ecological metagenomes</taxon>
    </lineage>
</organism>
<feature type="region of interest" description="Disordered" evidence="4">
    <location>
        <begin position="1"/>
        <end position="20"/>
    </location>
</feature>
<sequence length="774" mass="81407">MRQPINSPRPGPLPSRPQRQRGRRLREFLAGSILIAMFGVLLAIQAPTADAYAGAPWFRPGVPYTQNFPDPTVVRDGSTYWAYATSTGGSLMPAMSSVDLVTWIPRPAYRPNPYNSDPYFNDSFPVPPRWTKGGTSRTNKAQWGPGVAKFGDRWVAFTSWEVGGSRRCISMATAASPAGPFTDDSDAPFQCDADPDGSIDPEPFIDTDGSAYLLWKSAGIPGSTPTRLWSRRLSPDGRSFAFLSSPHLLLATNPGTFINGIPQEDTWEGHGIENPSMAHQSGSYWLAYSANEWRSGDYRTGQARCDGPMGPCFRSASAPLLPNTGSELGRGGASMFVDRSGQLRMINHSWNAPYTDYPADPNCDSAGLCASHGQRRAHLQPLVVVDGALRVGSESAPMFVRPGGLVSMNPVRLLDTRETGRCVDGSNQQLRISSSNGIPHDAVAVALNVTATEATAPGYLVIWPTGQPRPNSSNLNFVSGQTIPNMVTVKLGSGGSINLATNQGCPNIIVDIAGYYTAGATTPGGFVGISPLRALDTRISGPCVGSLPRSLTVRGGGRGIPADASAVALNVTVTEPSAAGFLTVWPTGAARPTASNLNFEAGQTVPNMVTARIGTDGRIDIASNQGCPHVIVDIAGYYTAWTPSTIGSGGFVGLTPTRALDTRVSGPCVGSEPRRLVIAGRFGIPSNSNSGVPGVSAVALNVTVTEPSAPGFVTVWPSGRTRPNASNLNYVAGLTVPNMVIVKVGSDGAINLMSNAGCPNIVVDVAGYFTSPAD</sequence>
<gene>
    <name evidence="6" type="ORF">UFOPK1392_01250</name>
    <name evidence="7" type="ORF">UFOPK3733_02142</name>
</gene>
<keyword evidence="2" id="KW-0378">Hydrolase</keyword>
<dbReference type="PANTHER" id="PTHR42812">
    <property type="entry name" value="BETA-XYLOSIDASE"/>
    <property type="match status" value="1"/>
</dbReference>
<keyword evidence="3" id="KW-0326">Glycosidase</keyword>